<dbReference type="Proteomes" id="UP000600865">
    <property type="component" value="Unassembled WGS sequence"/>
</dbReference>
<reference evidence="3 4" key="1">
    <citation type="journal article" date="2014" name="Int. J. Syst. Evol. Microbiol.">
        <title>Complete genome sequence of Corynebacterium casei LMG S-19264T (=DSM 44701T), isolated from a smear-ripened cheese.</title>
        <authorList>
            <consortium name="US DOE Joint Genome Institute (JGI-PGF)"/>
            <person name="Walter F."/>
            <person name="Albersmeier A."/>
            <person name="Kalinowski J."/>
            <person name="Ruckert C."/>
        </authorList>
    </citation>
    <scope>NUCLEOTIDE SEQUENCE [LARGE SCALE GENOMIC DNA]</scope>
    <source>
        <strain evidence="3 4">KCTC 23968</strain>
    </source>
</reference>
<dbReference type="PROSITE" id="PS51257">
    <property type="entry name" value="PROKAR_LIPOPROTEIN"/>
    <property type="match status" value="1"/>
</dbReference>
<feature type="chain" id="PRO_5037576447" description="ThuA-like domain-containing protein" evidence="1">
    <location>
        <begin position="34"/>
        <end position="306"/>
    </location>
</feature>
<keyword evidence="4" id="KW-1185">Reference proteome</keyword>
<sequence length="306" mass="33143">MIEAPAKVWQHEAMKHLIPAFLALPLTALVACAAPEETAPPPAPEVTTVDLSSKFVWPRSYDYMPEGATLVYSATLDWRHDSGIAGAQAFWSRESDENGSGIFISEDARIFSDENLTKFDVIVLNSATGNVLNGDQQKALQRFVEAGGGLIAQHAAGDSSLAESWPWWETQFGTEFVSHPADPQFQTADVVTLATDHPVMDGIGAKFAHNDEWYSFTGPVGGDVVVLAGLDESTYSPLNKVYGVEDLRMGPEPTDHPIIWAKCPGNGKIVYSALGHKADAYDSEAHKNILRNAMAWVRAESDAGCP</sequence>
<gene>
    <name evidence="3" type="ORF">GCM10011309_19370</name>
</gene>
<evidence type="ECO:0000256" key="1">
    <source>
        <dbReference type="SAM" id="SignalP"/>
    </source>
</evidence>
<comment type="caution">
    <text evidence="3">The sequence shown here is derived from an EMBL/GenBank/DDBJ whole genome shotgun (WGS) entry which is preliminary data.</text>
</comment>
<organism evidence="3 4">
    <name type="scientific">Litorimonas cladophorae</name>
    <dbReference type="NCBI Taxonomy" id="1220491"/>
    <lineage>
        <taxon>Bacteria</taxon>
        <taxon>Pseudomonadati</taxon>
        <taxon>Pseudomonadota</taxon>
        <taxon>Alphaproteobacteria</taxon>
        <taxon>Maricaulales</taxon>
        <taxon>Robiginitomaculaceae</taxon>
    </lineage>
</organism>
<keyword evidence="1" id="KW-0732">Signal</keyword>
<evidence type="ECO:0000313" key="3">
    <source>
        <dbReference type="EMBL" id="GGX69484.1"/>
    </source>
</evidence>
<dbReference type="Gene3D" id="3.40.50.880">
    <property type="match status" value="1"/>
</dbReference>
<dbReference type="AlphaFoldDB" id="A0A918KMQ0"/>
<feature type="domain" description="ThuA-like" evidence="2">
    <location>
        <begin position="70"/>
        <end position="297"/>
    </location>
</feature>
<name>A0A918KMQ0_9PROT</name>
<evidence type="ECO:0000259" key="2">
    <source>
        <dbReference type="Pfam" id="PF06283"/>
    </source>
</evidence>
<feature type="signal peptide" evidence="1">
    <location>
        <begin position="1"/>
        <end position="33"/>
    </location>
</feature>
<dbReference type="Pfam" id="PF06283">
    <property type="entry name" value="ThuA"/>
    <property type="match status" value="1"/>
</dbReference>
<dbReference type="SUPFAM" id="SSF52317">
    <property type="entry name" value="Class I glutamine amidotransferase-like"/>
    <property type="match status" value="1"/>
</dbReference>
<dbReference type="InterPro" id="IPR029062">
    <property type="entry name" value="Class_I_gatase-like"/>
</dbReference>
<dbReference type="EMBL" id="BMYV01000002">
    <property type="protein sequence ID" value="GGX69484.1"/>
    <property type="molecule type" value="Genomic_DNA"/>
</dbReference>
<accession>A0A918KMQ0</accession>
<protein>
    <recommendedName>
        <fullName evidence="2">ThuA-like domain-containing protein</fullName>
    </recommendedName>
</protein>
<dbReference type="PANTHER" id="PTHR40469:SF2">
    <property type="entry name" value="GALACTOSE-BINDING DOMAIN-LIKE SUPERFAMILY PROTEIN"/>
    <property type="match status" value="1"/>
</dbReference>
<evidence type="ECO:0000313" key="4">
    <source>
        <dbReference type="Proteomes" id="UP000600865"/>
    </source>
</evidence>
<dbReference type="InterPro" id="IPR029010">
    <property type="entry name" value="ThuA-like"/>
</dbReference>
<dbReference type="PANTHER" id="PTHR40469">
    <property type="entry name" value="SECRETED GLYCOSYL HYDROLASE"/>
    <property type="match status" value="1"/>
</dbReference>
<proteinExistence type="predicted"/>